<gene>
    <name evidence="14" type="primary">mutY</name>
    <name evidence="14" type="ORF">LC603019_01180</name>
</gene>
<dbReference type="GO" id="GO:0051539">
    <property type="term" value="F:4 iron, 4 sulfur cluster binding"/>
    <property type="evidence" value="ECO:0007669"/>
    <property type="project" value="InterPro"/>
</dbReference>
<evidence type="ECO:0000256" key="6">
    <source>
        <dbReference type="ARBA" id="ARBA00022723"/>
    </source>
</evidence>
<dbReference type="PANTHER" id="PTHR42944">
    <property type="entry name" value="ADENINE DNA GLYCOSYLASE"/>
    <property type="match status" value="1"/>
</dbReference>
<dbReference type="Pfam" id="PF00730">
    <property type="entry name" value="HhH-GPD"/>
    <property type="match status" value="1"/>
</dbReference>
<dbReference type="GO" id="GO:0006284">
    <property type="term" value="P:base-excision repair"/>
    <property type="evidence" value="ECO:0007669"/>
    <property type="project" value="InterPro"/>
</dbReference>
<keyword evidence="10" id="KW-0411">Iron-sulfur</keyword>
<name>A0A5E3ZXV5_9ACTN</name>
<dbReference type="SUPFAM" id="SSF48150">
    <property type="entry name" value="DNA-glycosylase"/>
    <property type="match status" value="1"/>
</dbReference>
<protein>
    <recommendedName>
        <fullName evidence="5">Adenine DNA glycosylase</fullName>
        <ecNumber evidence="4">3.2.2.31</ecNumber>
    </recommendedName>
</protein>
<evidence type="ECO:0000259" key="13">
    <source>
        <dbReference type="SMART" id="SM00478"/>
    </source>
</evidence>
<dbReference type="GO" id="GO:0034039">
    <property type="term" value="F:8-oxo-7,8-dihydroguanine DNA N-glycosylase activity"/>
    <property type="evidence" value="ECO:0007669"/>
    <property type="project" value="TreeGrafter"/>
</dbReference>
<keyword evidence="15" id="KW-1185">Reference proteome</keyword>
<evidence type="ECO:0000256" key="2">
    <source>
        <dbReference type="ARBA" id="ARBA00001966"/>
    </source>
</evidence>
<comment type="similarity">
    <text evidence="3">Belongs to the Nth/MutY family.</text>
</comment>
<dbReference type="Pfam" id="PF00633">
    <property type="entry name" value="HHH"/>
    <property type="match status" value="1"/>
</dbReference>
<dbReference type="EMBL" id="LR584267">
    <property type="protein sequence ID" value="VHO01138.1"/>
    <property type="molecule type" value="Genomic_DNA"/>
</dbReference>
<dbReference type="InterPro" id="IPR000445">
    <property type="entry name" value="HhH_motif"/>
</dbReference>
<keyword evidence="9" id="KW-0408">Iron</keyword>
<sequence>MTTSYLSTPAAHQRILSWFAEARRPFPWRDPRTNAWGVLVSEVMSQQTPMTRVEPLWRDWMERWPHPSDLGKEPTAEVVRAWGKLGYPRRALRLRECAQVVAAQYQDTVPRNVETLLSLPGVGSYTARAVACFAYGDNVPVVDTNVRRVVARVEHGKPDQGKPREKADLAEVAALLPEDSATGARFSAALMEFGALVCTARTPRCEECVLSDACAWLAAGKPVWDDDTHGRRPTPQKFTGTDRQVRGLLLDVVREQPGGVKKAVLDMVWPDAIQRERALQSLLADGLMECSAAGLYGLAGELS</sequence>
<evidence type="ECO:0000256" key="9">
    <source>
        <dbReference type="ARBA" id="ARBA00023004"/>
    </source>
</evidence>
<dbReference type="InterPro" id="IPR003265">
    <property type="entry name" value="HhH-GPD_domain"/>
</dbReference>
<keyword evidence="6" id="KW-0479">Metal-binding</keyword>
<dbReference type="Gene3D" id="1.10.340.30">
    <property type="entry name" value="Hypothetical protein, domain 2"/>
    <property type="match status" value="1"/>
</dbReference>
<dbReference type="GO" id="GO:0032357">
    <property type="term" value="F:oxidized purine DNA binding"/>
    <property type="evidence" value="ECO:0007669"/>
    <property type="project" value="TreeGrafter"/>
</dbReference>
<dbReference type="CDD" id="cd00056">
    <property type="entry name" value="ENDO3c"/>
    <property type="match status" value="1"/>
</dbReference>
<accession>A0A5E3ZXV5</accession>
<dbReference type="EC" id="3.2.2.31" evidence="4"/>
<evidence type="ECO:0000256" key="5">
    <source>
        <dbReference type="ARBA" id="ARBA00022023"/>
    </source>
</evidence>
<dbReference type="Pfam" id="PF10576">
    <property type="entry name" value="EndIII_4Fe-2S"/>
    <property type="match status" value="1"/>
</dbReference>
<comment type="cofactor">
    <cofactor evidence="2">
        <name>[4Fe-4S] cluster</name>
        <dbReference type="ChEBI" id="CHEBI:49883"/>
    </cofactor>
</comment>
<evidence type="ECO:0000256" key="7">
    <source>
        <dbReference type="ARBA" id="ARBA00022763"/>
    </source>
</evidence>
<organism evidence="14 15">
    <name type="scientific">Lawsonella clevelandensis</name>
    <dbReference type="NCBI Taxonomy" id="1528099"/>
    <lineage>
        <taxon>Bacteria</taxon>
        <taxon>Bacillati</taxon>
        <taxon>Actinomycetota</taxon>
        <taxon>Actinomycetes</taxon>
        <taxon>Mycobacteriales</taxon>
        <taxon>Lawsonellaceae</taxon>
        <taxon>Lawsonella</taxon>
    </lineage>
</organism>
<evidence type="ECO:0000256" key="3">
    <source>
        <dbReference type="ARBA" id="ARBA00008343"/>
    </source>
</evidence>
<evidence type="ECO:0000313" key="15">
    <source>
        <dbReference type="Proteomes" id="UP000324288"/>
    </source>
</evidence>
<comment type="catalytic activity">
    <reaction evidence="1">
        <text>Hydrolyzes free adenine bases from 7,8-dihydro-8-oxoguanine:adenine mismatched double-stranded DNA, leaving an apurinic site.</text>
        <dbReference type="EC" id="3.2.2.31"/>
    </reaction>
</comment>
<dbReference type="SMART" id="SM00478">
    <property type="entry name" value="ENDO3c"/>
    <property type="match status" value="1"/>
</dbReference>
<keyword evidence="8" id="KW-0378">Hydrolase</keyword>
<dbReference type="GeneID" id="84895087"/>
<dbReference type="RefSeq" id="WP_237023724.1">
    <property type="nucleotide sequence ID" value="NZ_CAJPTR010000058.1"/>
</dbReference>
<evidence type="ECO:0000256" key="12">
    <source>
        <dbReference type="ARBA" id="ARBA00023295"/>
    </source>
</evidence>
<dbReference type="InterPro" id="IPR023170">
    <property type="entry name" value="HhH_base_excis_C"/>
</dbReference>
<evidence type="ECO:0000256" key="1">
    <source>
        <dbReference type="ARBA" id="ARBA00000843"/>
    </source>
</evidence>
<evidence type="ECO:0000313" key="14">
    <source>
        <dbReference type="EMBL" id="VHO01138.1"/>
    </source>
</evidence>
<keyword evidence="11" id="KW-0234">DNA repair</keyword>
<keyword evidence="12" id="KW-0326">Glycosidase</keyword>
<dbReference type="SMART" id="SM00525">
    <property type="entry name" value="FES"/>
    <property type="match status" value="1"/>
</dbReference>
<evidence type="ECO:0000256" key="8">
    <source>
        <dbReference type="ARBA" id="ARBA00022801"/>
    </source>
</evidence>
<dbReference type="PANTHER" id="PTHR42944:SF1">
    <property type="entry name" value="ADENINE DNA GLYCOSYLASE"/>
    <property type="match status" value="1"/>
</dbReference>
<dbReference type="InterPro" id="IPR044298">
    <property type="entry name" value="MIG/MutY"/>
</dbReference>
<dbReference type="Proteomes" id="UP000324288">
    <property type="component" value="Chromosome"/>
</dbReference>
<dbReference type="GO" id="GO:0046872">
    <property type="term" value="F:metal ion binding"/>
    <property type="evidence" value="ECO:0007669"/>
    <property type="project" value="UniProtKB-KW"/>
</dbReference>
<dbReference type="GO" id="GO:0000701">
    <property type="term" value="F:purine-specific mismatch base pair DNA N-glycosylase activity"/>
    <property type="evidence" value="ECO:0007669"/>
    <property type="project" value="UniProtKB-EC"/>
</dbReference>
<keyword evidence="7" id="KW-0227">DNA damage</keyword>
<dbReference type="AlphaFoldDB" id="A0A5E3ZXV5"/>
<reference evidence="14 15" key="1">
    <citation type="submission" date="2019-04" db="EMBL/GenBank/DDBJ databases">
        <authorList>
            <person name="Seth-Smith MB H."/>
            <person name="Seth-Smith H."/>
        </authorList>
    </citation>
    <scope>NUCLEOTIDE SEQUENCE [LARGE SCALE GENOMIC DNA]</scope>
    <source>
        <strain evidence="14">USB-603019</strain>
    </source>
</reference>
<dbReference type="Gene3D" id="1.10.1670.10">
    <property type="entry name" value="Helix-hairpin-Helix base-excision DNA repair enzymes (C-terminal)"/>
    <property type="match status" value="1"/>
</dbReference>
<proteinExistence type="inferred from homology"/>
<evidence type="ECO:0000256" key="4">
    <source>
        <dbReference type="ARBA" id="ARBA00012045"/>
    </source>
</evidence>
<feature type="domain" description="HhH-GPD" evidence="13">
    <location>
        <begin position="44"/>
        <end position="196"/>
    </location>
</feature>
<dbReference type="GO" id="GO:0035485">
    <property type="term" value="F:adenine/guanine mispair binding"/>
    <property type="evidence" value="ECO:0007669"/>
    <property type="project" value="TreeGrafter"/>
</dbReference>
<dbReference type="InterPro" id="IPR011257">
    <property type="entry name" value="DNA_glycosylase"/>
</dbReference>
<evidence type="ECO:0000256" key="11">
    <source>
        <dbReference type="ARBA" id="ARBA00023204"/>
    </source>
</evidence>
<dbReference type="InterPro" id="IPR003651">
    <property type="entry name" value="Endonuclease3_FeS-loop_motif"/>
</dbReference>
<evidence type="ECO:0000256" key="10">
    <source>
        <dbReference type="ARBA" id="ARBA00023014"/>
    </source>
</evidence>
<dbReference type="GO" id="GO:0006298">
    <property type="term" value="P:mismatch repair"/>
    <property type="evidence" value="ECO:0007669"/>
    <property type="project" value="TreeGrafter"/>
</dbReference>